<dbReference type="PANTHER" id="PTHR30537">
    <property type="entry name" value="HTH-TYPE TRANSCRIPTIONAL REGULATOR"/>
    <property type="match status" value="1"/>
</dbReference>
<keyword evidence="2" id="KW-0805">Transcription regulation</keyword>
<evidence type="ECO:0000256" key="4">
    <source>
        <dbReference type="ARBA" id="ARBA00023163"/>
    </source>
</evidence>
<organism evidence="6 7">
    <name type="scientific">Paracoccus broussonetiae</name>
    <dbReference type="NCBI Taxonomy" id="3075834"/>
    <lineage>
        <taxon>Bacteria</taxon>
        <taxon>Pseudomonadati</taxon>
        <taxon>Pseudomonadota</taxon>
        <taxon>Alphaproteobacteria</taxon>
        <taxon>Rhodobacterales</taxon>
        <taxon>Paracoccaceae</taxon>
        <taxon>Paracoccus</taxon>
    </lineage>
</organism>
<dbReference type="RefSeq" id="WP_311758173.1">
    <property type="nucleotide sequence ID" value="NZ_JAVRQI010000003.1"/>
</dbReference>
<gene>
    <name evidence="6" type="ORF">RM190_04290</name>
</gene>
<dbReference type="SUPFAM" id="SSF46785">
    <property type="entry name" value="Winged helix' DNA-binding domain"/>
    <property type="match status" value="1"/>
</dbReference>
<dbReference type="Pfam" id="PF00126">
    <property type="entry name" value="HTH_1"/>
    <property type="match status" value="1"/>
</dbReference>
<sequence>MNLRPRRYLPSIQQLLAFEAVMRSGSSTAAAEELGLTQSTVSRLVQSLEEQLGSPLFHRRRKRLWPSELATGYVAEVTRALNIIQHASMQIAVNPAGGTLSLAILPTFGTRWLAPRLKDFLSCHPGISLNVSTRVPRFSFGTEPFDAVIYYGHADWPDAHHQKLFDESHIACVASRFLQGRRISGLDEVAALTLLHLENRPTAWEDWFSAQGHAPRLGSGGMMMDQFSMIIQAAIQGLGVALLPEYLAEDELREGRLVALPFPAVRAGGAYMLAWPDTRQMGRPLAAFREWLAGQCDHDRPNGP</sequence>
<dbReference type="Proteomes" id="UP001251085">
    <property type="component" value="Unassembled WGS sequence"/>
</dbReference>
<comment type="similarity">
    <text evidence="1">Belongs to the LysR transcriptional regulatory family.</text>
</comment>
<dbReference type="PANTHER" id="PTHR30537:SF26">
    <property type="entry name" value="GLYCINE CLEAVAGE SYSTEM TRANSCRIPTIONAL ACTIVATOR"/>
    <property type="match status" value="1"/>
</dbReference>
<dbReference type="Gene3D" id="1.10.10.10">
    <property type="entry name" value="Winged helix-like DNA-binding domain superfamily/Winged helix DNA-binding domain"/>
    <property type="match status" value="1"/>
</dbReference>
<evidence type="ECO:0000256" key="3">
    <source>
        <dbReference type="ARBA" id="ARBA00023125"/>
    </source>
</evidence>
<dbReference type="EMBL" id="JAVRQI010000003">
    <property type="protein sequence ID" value="MDT1061067.1"/>
    <property type="molecule type" value="Genomic_DNA"/>
</dbReference>
<dbReference type="PROSITE" id="PS50931">
    <property type="entry name" value="HTH_LYSR"/>
    <property type="match status" value="1"/>
</dbReference>
<keyword evidence="4" id="KW-0804">Transcription</keyword>
<comment type="caution">
    <text evidence="6">The sequence shown here is derived from an EMBL/GenBank/DDBJ whole genome shotgun (WGS) entry which is preliminary data.</text>
</comment>
<evidence type="ECO:0000256" key="1">
    <source>
        <dbReference type="ARBA" id="ARBA00009437"/>
    </source>
</evidence>
<evidence type="ECO:0000313" key="6">
    <source>
        <dbReference type="EMBL" id="MDT1061067.1"/>
    </source>
</evidence>
<dbReference type="Pfam" id="PF03466">
    <property type="entry name" value="LysR_substrate"/>
    <property type="match status" value="1"/>
</dbReference>
<name>A0ABU3EA28_9RHOB</name>
<protein>
    <submittedName>
        <fullName evidence="6">LysR family transcriptional regulator</fullName>
    </submittedName>
</protein>
<dbReference type="Gene3D" id="3.40.190.10">
    <property type="entry name" value="Periplasmic binding protein-like II"/>
    <property type="match status" value="2"/>
</dbReference>
<proteinExistence type="inferred from homology"/>
<dbReference type="InterPro" id="IPR036388">
    <property type="entry name" value="WH-like_DNA-bd_sf"/>
</dbReference>
<keyword evidence="3" id="KW-0238">DNA-binding</keyword>
<evidence type="ECO:0000256" key="2">
    <source>
        <dbReference type="ARBA" id="ARBA00023015"/>
    </source>
</evidence>
<accession>A0ABU3EA28</accession>
<dbReference type="PRINTS" id="PR00039">
    <property type="entry name" value="HTHLYSR"/>
</dbReference>
<dbReference type="InterPro" id="IPR036390">
    <property type="entry name" value="WH_DNA-bd_sf"/>
</dbReference>
<dbReference type="InterPro" id="IPR000847">
    <property type="entry name" value="LysR_HTH_N"/>
</dbReference>
<dbReference type="SUPFAM" id="SSF53850">
    <property type="entry name" value="Periplasmic binding protein-like II"/>
    <property type="match status" value="1"/>
</dbReference>
<feature type="domain" description="HTH lysR-type" evidence="5">
    <location>
        <begin position="10"/>
        <end position="67"/>
    </location>
</feature>
<dbReference type="InterPro" id="IPR058163">
    <property type="entry name" value="LysR-type_TF_proteobact-type"/>
</dbReference>
<evidence type="ECO:0000259" key="5">
    <source>
        <dbReference type="PROSITE" id="PS50931"/>
    </source>
</evidence>
<evidence type="ECO:0000313" key="7">
    <source>
        <dbReference type="Proteomes" id="UP001251085"/>
    </source>
</evidence>
<reference evidence="7" key="1">
    <citation type="submission" date="2023-07" db="EMBL/GenBank/DDBJ databases">
        <title>Characterization of two Paracoccaceae strains isolated from Phycosphere and proposal of Xinfangfangia lacusdiani sp. nov.</title>
        <authorList>
            <person name="Deng Y."/>
            <person name="Zhang Y.Q."/>
        </authorList>
    </citation>
    <scope>NUCLEOTIDE SEQUENCE [LARGE SCALE GENOMIC DNA]</scope>
    <source>
        <strain evidence="7">CPCC 101403</strain>
    </source>
</reference>
<dbReference type="InterPro" id="IPR005119">
    <property type="entry name" value="LysR_subst-bd"/>
</dbReference>
<keyword evidence="7" id="KW-1185">Reference proteome</keyword>